<evidence type="ECO:0000313" key="2">
    <source>
        <dbReference type="Proteomes" id="UP000199628"/>
    </source>
</evidence>
<protein>
    <submittedName>
        <fullName evidence="1">Uncharacterized protein</fullName>
    </submittedName>
</protein>
<keyword evidence="2" id="KW-1185">Reference proteome</keyword>
<sequence>MLITNIEISRYTYCADTSRHSASVCLTLADRIVTLFCSLDLPGETSAVSRAQAFVGDALRQMRRMPEFRTGKQHLQIDKRLAPGSA</sequence>
<dbReference type="RefSeq" id="WP_143028518.1">
    <property type="nucleotide sequence ID" value="NZ_FMZV01000003.1"/>
</dbReference>
<name>A0A1G6N1J1_9RHOB</name>
<dbReference type="Proteomes" id="UP000199628">
    <property type="component" value="Unassembled WGS sequence"/>
</dbReference>
<dbReference type="STRING" id="639004.SAMN04488239_1039"/>
<gene>
    <name evidence="1" type="ORF">SAMN04488239_1039</name>
</gene>
<dbReference type="OrthoDB" id="7745050at2"/>
<dbReference type="EMBL" id="FMZV01000003">
    <property type="protein sequence ID" value="SDC61702.1"/>
    <property type="molecule type" value="Genomic_DNA"/>
</dbReference>
<organism evidence="1 2">
    <name type="scientific">Ruegeria marina</name>
    <dbReference type="NCBI Taxonomy" id="639004"/>
    <lineage>
        <taxon>Bacteria</taxon>
        <taxon>Pseudomonadati</taxon>
        <taxon>Pseudomonadota</taxon>
        <taxon>Alphaproteobacteria</taxon>
        <taxon>Rhodobacterales</taxon>
        <taxon>Roseobacteraceae</taxon>
        <taxon>Ruegeria</taxon>
    </lineage>
</organism>
<dbReference type="AlphaFoldDB" id="A0A1G6N1J1"/>
<proteinExistence type="predicted"/>
<reference evidence="2" key="1">
    <citation type="submission" date="2016-10" db="EMBL/GenBank/DDBJ databases">
        <authorList>
            <person name="Varghese N."/>
            <person name="Submissions S."/>
        </authorList>
    </citation>
    <scope>NUCLEOTIDE SEQUENCE [LARGE SCALE GENOMIC DNA]</scope>
    <source>
        <strain evidence="2">CGMCC 1.9108</strain>
    </source>
</reference>
<evidence type="ECO:0000313" key="1">
    <source>
        <dbReference type="EMBL" id="SDC61702.1"/>
    </source>
</evidence>
<accession>A0A1G6N1J1</accession>